<name>A0A518JTS0_9BACT</name>
<evidence type="ECO:0000313" key="2">
    <source>
        <dbReference type="Proteomes" id="UP000315082"/>
    </source>
</evidence>
<keyword evidence="2" id="KW-1185">Reference proteome</keyword>
<sequence length="176" mass="18298">MRKRSPGGANFSQESRKTGKFGQIDALRKQIAGPLALWISLGNHATQAVGLGLANGWSFAPQNECKTDGGLASGGAPLRDGLRLPSFIPSGSLGPDTIAVAFHRPQRGRTGFGCRAEGQAICIAQANGLGPHDTRKPEGPTARQFVSKSIRPSQIAGPLALWISLGNHANQAVGLG</sequence>
<reference evidence="1 2" key="1">
    <citation type="submission" date="2019-02" db="EMBL/GenBank/DDBJ databases">
        <title>Deep-cultivation of Planctomycetes and their phenomic and genomic characterization uncovers novel biology.</title>
        <authorList>
            <person name="Wiegand S."/>
            <person name="Jogler M."/>
            <person name="Boedeker C."/>
            <person name="Pinto D."/>
            <person name="Vollmers J."/>
            <person name="Rivas-Marin E."/>
            <person name="Kohn T."/>
            <person name="Peeters S.H."/>
            <person name="Heuer A."/>
            <person name="Rast P."/>
            <person name="Oberbeckmann S."/>
            <person name="Bunk B."/>
            <person name="Jeske O."/>
            <person name="Meyerdierks A."/>
            <person name="Storesund J.E."/>
            <person name="Kallscheuer N."/>
            <person name="Luecker S."/>
            <person name="Lage O.M."/>
            <person name="Pohl T."/>
            <person name="Merkel B.J."/>
            <person name="Hornburger P."/>
            <person name="Mueller R.-W."/>
            <person name="Bruemmer F."/>
            <person name="Labrenz M."/>
            <person name="Spormann A.M."/>
            <person name="Op den Camp H."/>
            <person name="Overmann J."/>
            <person name="Amann R."/>
            <person name="Jetten M.S.M."/>
            <person name="Mascher T."/>
            <person name="Medema M.H."/>
            <person name="Devos D.P."/>
            <person name="Kaster A.-K."/>
            <person name="Ovreas L."/>
            <person name="Rohde M."/>
            <person name="Galperin M.Y."/>
            <person name="Jogler C."/>
        </authorList>
    </citation>
    <scope>NUCLEOTIDE SEQUENCE [LARGE SCALE GENOMIC DNA]</scope>
    <source>
        <strain evidence="1 2">Poly24</strain>
    </source>
</reference>
<proteinExistence type="predicted"/>
<protein>
    <submittedName>
        <fullName evidence="1">Uncharacterized protein</fullName>
    </submittedName>
</protein>
<evidence type="ECO:0000313" key="1">
    <source>
        <dbReference type="EMBL" id="QDV68940.1"/>
    </source>
</evidence>
<dbReference type="EMBL" id="CP036348">
    <property type="protein sequence ID" value="QDV68940.1"/>
    <property type="molecule type" value="Genomic_DNA"/>
</dbReference>
<dbReference type="KEGG" id="rcf:Poly24_26530"/>
<dbReference type="AlphaFoldDB" id="A0A518JTS0"/>
<dbReference type="Proteomes" id="UP000315082">
    <property type="component" value="Chromosome"/>
</dbReference>
<accession>A0A518JTS0</accession>
<organism evidence="1 2">
    <name type="scientific">Rosistilla carotiformis</name>
    <dbReference type="NCBI Taxonomy" id="2528017"/>
    <lineage>
        <taxon>Bacteria</taxon>
        <taxon>Pseudomonadati</taxon>
        <taxon>Planctomycetota</taxon>
        <taxon>Planctomycetia</taxon>
        <taxon>Pirellulales</taxon>
        <taxon>Pirellulaceae</taxon>
        <taxon>Rosistilla</taxon>
    </lineage>
</organism>
<gene>
    <name evidence="1" type="ORF">Poly24_26530</name>
</gene>